<keyword evidence="3" id="KW-1185">Reference proteome</keyword>
<feature type="transmembrane region" description="Helical" evidence="1">
    <location>
        <begin position="186"/>
        <end position="206"/>
    </location>
</feature>
<evidence type="ECO:0000313" key="3">
    <source>
        <dbReference type="Proteomes" id="UP000574276"/>
    </source>
</evidence>
<reference evidence="2 3" key="1">
    <citation type="submission" date="2020-07" db="EMBL/GenBank/DDBJ databases">
        <title>Characterization and genome sequencing of isolate MD1, a novel member within the family Lachnospiraceae.</title>
        <authorList>
            <person name="Rettenmaier R."/>
            <person name="Di Bello L."/>
            <person name="Zinser C."/>
            <person name="Scheitz K."/>
            <person name="Liebl W."/>
            <person name="Zverlov V."/>
        </authorList>
    </citation>
    <scope>NUCLEOTIDE SEQUENCE [LARGE SCALE GENOMIC DNA]</scope>
    <source>
        <strain evidence="2 3">MD1</strain>
    </source>
</reference>
<feature type="transmembrane region" description="Helical" evidence="1">
    <location>
        <begin position="107"/>
        <end position="127"/>
    </location>
</feature>
<accession>A0A839JY66</accession>
<feature type="transmembrane region" description="Helical" evidence="1">
    <location>
        <begin position="48"/>
        <end position="71"/>
    </location>
</feature>
<dbReference type="EMBL" id="JACEGA010000001">
    <property type="protein sequence ID" value="MBB2182274.1"/>
    <property type="molecule type" value="Genomic_DNA"/>
</dbReference>
<name>A0A839JY66_9FIRM</name>
<dbReference type="AlphaFoldDB" id="A0A839JY66"/>
<dbReference type="Pfam" id="PF19845">
    <property type="entry name" value="DUF6320"/>
    <property type="match status" value="1"/>
</dbReference>
<keyword evidence="1" id="KW-0472">Membrane</keyword>
<comment type="caution">
    <text evidence="2">The sequence shown here is derived from an EMBL/GenBank/DDBJ whole genome shotgun (WGS) entry which is preliminary data.</text>
</comment>
<dbReference type="InterPro" id="IPR046283">
    <property type="entry name" value="DUF6320"/>
</dbReference>
<proteinExistence type="predicted"/>
<gene>
    <name evidence="2" type="ORF">H0486_05215</name>
</gene>
<feature type="transmembrane region" description="Helical" evidence="1">
    <location>
        <begin position="77"/>
        <end position="95"/>
    </location>
</feature>
<dbReference type="RefSeq" id="WP_228352001.1">
    <property type="nucleotide sequence ID" value="NZ_JACEGA010000001.1"/>
</dbReference>
<feature type="transmembrane region" description="Helical" evidence="1">
    <location>
        <begin position="160"/>
        <end position="180"/>
    </location>
</feature>
<keyword evidence="1" id="KW-0812">Transmembrane</keyword>
<feature type="transmembrane region" description="Helical" evidence="1">
    <location>
        <begin position="133"/>
        <end position="153"/>
    </location>
</feature>
<keyword evidence="1" id="KW-1133">Transmembrane helix</keyword>
<evidence type="ECO:0000256" key="1">
    <source>
        <dbReference type="SAM" id="Phobius"/>
    </source>
</evidence>
<sequence length="221" mass="24884">MLYCDNCKVSLKGKHQVCPLCGGIIQNNEDVTEDVFPNIPTIYQEFNMFIRVMILISIAAIIISFAVNIIFTRDSRWSLLVAAAIACMWLSMFFILRKKNNIPKTILWQVVLISLLSVLWDYSIGWHGWSLDYVIPSICFAAMIIIAITAKLLKIGVGDMIIYFLLDGIFGFIPIIFIIFGGLNVLFPSVICVATSAINLSAIILFEGDNIKTELKKRMHI</sequence>
<organism evidence="2 3">
    <name type="scientific">Variimorphobacter saccharofermentans</name>
    <dbReference type="NCBI Taxonomy" id="2755051"/>
    <lineage>
        <taxon>Bacteria</taxon>
        <taxon>Bacillati</taxon>
        <taxon>Bacillota</taxon>
        <taxon>Clostridia</taxon>
        <taxon>Lachnospirales</taxon>
        <taxon>Lachnospiraceae</taxon>
        <taxon>Variimorphobacter</taxon>
    </lineage>
</organism>
<protein>
    <submittedName>
        <fullName evidence="2">Uncharacterized protein</fullName>
    </submittedName>
</protein>
<evidence type="ECO:0000313" key="2">
    <source>
        <dbReference type="EMBL" id="MBB2182274.1"/>
    </source>
</evidence>
<dbReference type="Proteomes" id="UP000574276">
    <property type="component" value="Unassembled WGS sequence"/>
</dbReference>